<evidence type="ECO:0000313" key="2">
    <source>
        <dbReference type="Proteomes" id="UP000002770"/>
    </source>
</evidence>
<sequence>MNHGGFSWKRFIGISALKAKISRKIGIPLTKSGRQRKLGAFIIKCFYSFFFAQKKEK</sequence>
<dbReference type="HOGENOM" id="CLU_2991140_0_0_6"/>
<dbReference type="EMBL" id="JH413848">
    <property type="protein sequence ID" value="EHL29376.1"/>
    <property type="molecule type" value="Genomic_DNA"/>
</dbReference>
<name>G9EU25_9GAMM</name>
<dbReference type="eggNOG" id="ENOG5033EJ0">
    <property type="taxonomic scope" value="Bacteria"/>
</dbReference>
<evidence type="ECO:0000313" key="1">
    <source>
        <dbReference type="EMBL" id="EHL29376.1"/>
    </source>
</evidence>
<gene>
    <name evidence="1" type="ORF">LDG_8815</name>
</gene>
<dbReference type="AlphaFoldDB" id="G9EU25"/>
<dbReference type="RefSeq" id="WP_006872679.1">
    <property type="nucleotide sequence ID" value="NZ_JH413848.1"/>
</dbReference>
<dbReference type="InParanoid" id="G9EU25"/>
<accession>G9EU25</accession>
<dbReference type="STRING" id="658187.LDG_8815"/>
<organism evidence="1 2">
    <name type="scientific">Legionella drancourtii LLAP12</name>
    <dbReference type="NCBI Taxonomy" id="658187"/>
    <lineage>
        <taxon>Bacteria</taxon>
        <taxon>Pseudomonadati</taxon>
        <taxon>Pseudomonadota</taxon>
        <taxon>Gammaproteobacteria</taxon>
        <taxon>Legionellales</taxon>
        <taxon>Legionellaceae</taxon>
        <taxon>Legionella</taxon>
    </lineage>
</organism>
<reference evidence="1 2" key="1">
    <citation type="journal article" date="2011" name="BMC Genomics">
        <title>Insight into cross-talk between intra-amoebal pathogens.</title>
        <authorList>
            <person name="Gimenez G."/>
            <person name="Bertelli C."/>
            <person name="Moliner C."/>
            <person name="Robert C."/>
            <person name="Raoult D."/>
            <person name="Fournier P.E."/>
            <person name="Greub G."/>
        </authorList>
    </citation>
    <scope>NUCLEOTIDE SEQUENCE [LARGE SCALE GENOMIC DNA]</scope>
    <source>
        <strain evidence="1 2">LLAP12</strain>
    </source>
</reference>
<proteinExistence type="predicted"/>
<keyword evidence="2" id="KW-1185">Reference proteome</keyword>
<dbReference type="Proteomes" id="UP000002770">
    <property type="component" value="Unassembled WGS sequence"/>
</dbReference>
<protein>
    <submittedName>
        <fullName evidence="1">Uncharacterized protein</fullName>
    </submittedName>
</protein>